<dbReference type="GO" id="GO:0006950">
    <property type="term" value="P:response to stress"/>
    <property type="evidence" value="ECO:0007669"/>
    <property type="project" value="UniProtKB-ARBA"/>
</dbReference>
<dbReference type="Pfam" id="PF00875">
    <property type="entry name" value="DNA_photolyase"/>
    <property type="match status" value="1"/>
</dbReference>
<dbReference type="Gene3D" id="3.40.50.620">
    <property type="entry name" value="HUPs"/>
    <property type="match status" value="1"/>
</dbReference>
<evidence type="ECO:0000256" key="3">
    <source>
        <dbReference type="ARBA" id="ARBA00022827"/>
    </source>
</evidence>
<dbReference type="InterPro" id="IPR036155">
    <property type="entry name" value="Crypto/Photolyase_N_sf"/>
</dbReference>
<dbReference type="SUPFAM" id="SSF48173">
    <property type="entry name" value="Cryptochrome/photolyase FAD-binding domain"/>
    <property type="match status" value="1"/>
</dbReference>
<evidence type="ECO:0000256" key="1">
    <source>
        <dbReference type="ARBA" id="ARBA00001932"/>
    </source>
</evidence>
<organism evidence="8 9">
    <name type="scientific">Flammeovirga yaeyamensis</name>
    <dbReference type="NCBI Taxonomy" id="367791"/>
    <lineage>
        <taxon>Bacteria</taxon>
        <taxon>Pseudomonadati</taxon>
        <taxon>Bacteroidota</taxon>
        <taxon>Cytophagia</taxon>
        <taxon>Cytophagales</taxon>
        <taxon>Flammeovirgaceae</taxon>
        <taxon>Flammeovirga</taxon>
    </lineage>
</organism>
<dbReference type="AlphaFoldDB" id="A0AAX1N8I8"/>
<dbReference type="PANTHER" id="PTHR11455:SF9">
    <property type="entry name" value="CRYPTOCHROME CIRCADIAN CLOCK 5 ISOFORM X1"/>
    <property type="match status" value="1"/>
</dbReference>
<keyword evidence="4 6" id="KW-0157">Chromophore</keyword>
<dbReference type="KEGG" id="fya:KMW28_09770"/>
<feature type="binding site" evidence="5">
    <location>
        <position position="262"/>
    </location>
    <ligand>
        <name>FAD</name>
        <dbReference type="ChEBI" id="CHEBI:57692"/>
    </ligand>
</feature>
<evidence type="ECO:0000256" key="5">
    <source>
        <dbReference type="PIRSR" id="PIRSR602081-1"/>
    </source>
</evidence>
<dbReference type="PRINTS" id="PR00147">
    <property type="entry name" value="DNAPHOTLYASE"/>
</dbReference>
<dbReference type="InterPro" id="IPR006050">
    <property type="entry name" value="DNA_photolyase_N"/>
</dbReference>
<dbReference type="Gene3D" id="1.25.40.80">
    <property type="match status" value="1"/>
</dbReference>
<reference evidence="8 9" key="1">
    <citation type="submission" date="2021-05" db="EMBL/GenBank/DDBJ databases">
        <title>Comparative genomic studies on the polysaccharide-degrading batcterial strains of the Flammeovirga genus.</title>
        <authorList>
            <person name="Zewei F."/>
            <person name="Zheng Z."/>
            <person name="Yu L."/>
            <person name="Ruyue G."/>
            <person name="Yanhong M."/>
            <person name="Yuanyuan C."/>
            <person name="Jingyan G."/>
            <person name="Wenjun H."/>
        </authorList>
    </citation>
    <scope>NUCLEOTIDE SEQUENCE [LARGE SCALE GENOMIC DNA]</scope>
    <source>
        <strain evidence="8 9">NBRC:100898</strain>
    </source>
</reference>
<sequence>MKKTKLNIVWLKRDLRTQDHLPLKKAEESTLPYLIIYILEPSVTSFKDTSQRHLQFIYHSVVSMNNYLKAFNHKVELLYGEALDVFSYLNDRFEIKEIFSYQESGIEITFTRDIKLKNVFNQYSIKWNEYQKDGVIRGINNRLGWDESWKKTMTSAVIKNEFDPSKSFQFEHPFTPPASVINSLKKYNKNFQPAGETNAWKYLASFAADRGKNYHKHISKPTESRKSCGRISPYLAWGNLSIRQSYQYLYKHPNKKIYGRAFHGILTRLKWHCHFIQKFETECEYEYICVNRGFETLTHENNNKLLNAWKIGNTGFPLIDATMRCLIQTGWINFRMRAMLVSFLCHHLDQDWRRGVFHLANLFLDYEPGIHFTQFQMQAGTTGVNTVRIYNPVKQSYDHDPKGVFIKKWVPELKDIPERYIHEPWKMTKLDFAFNNIEEPMYPNPIINLEERGKAARLKIYSHRKTDAVINDKNRILVLHTIRKNTSKAI</sequence>
<keyword evidence="3 5" id="KW-0274">FAD</keyword>
<keyword evidence="9" id="KW-1185">Reference proteome</keyword>
<dbReference type="InterPro" id="IPR002081">
    <property type="entry name" value="Cryptochrome/DNA_photolyase_1"/>
</dbReference>
<dbReference type="InterPro" id="IPR018394">
    <property type="entry name" value="DNA_photolyase_1_CS_C"/>
</dbReference>
<dbReference type="GO" id="GO:0071949">
    <property type="term" value="F:FAD binding"/>
    <property type="evidence" value="ECO:0007669"/>
    <property type="project" value="TreeGrafter"/>
</dbReference>
<comment type="similarity">
    <text evidence="6">Belongs to the DNA photolyase family.</text>
</comment>
<comment type="cofactor">
    <cofactor evidence="1">
        <name>(6R)-5,10-methylene-5,6,7,8-tetrahydrofolate</name>
        <dbReference type="ChEBI" id="CHEBI:15636"/>
    </cofactor>
</comment>
<dbReference type="InterPro" id="IPR014729">
    <property type="entry name" value="Rossmann-like_a/b/a_fold"/>
</dbReference>
<evidence type="ECO:0000256" key="2">
    <source>
        <dbReference type="ARBA" id="ARBA00022630"/>
    </source>
</evidence>
<evidence type="ECO:0000256" key="4">
    <source>
        <dbReference type="ARBA" id="ARBA00022991"/>
    </source>
</evidence>
<keyword evidence="2 5" id="KW-0285">Flavoprotein</keyword>
<dbReference type="EC" id="4.1.99.3" evidence="8"/>
<proteinExistence type="inferred from homology"/>
<dbReference type="InterPro" id="IPR036134">
    <property type="entry name" value="Crypto/Photolyase_FAD-like_sf"/>
</dbReference>
<dbReference type="Pfam" id="PF03441">
    <property type="entry name" value="FAD_binding_7"/>
    <property type="match status" value="1"/>
</dbReference>
<evidence type="ECO:0000313" key="8">
    <source>
        <dbReference type="EMBL" id="QWG03841.1"/>
    </source>
</evidence>
<dbReference type="GO" id="GO:0006139">
    <property type="term" value="P:nucleobase-containing compound metabolic process"/>
    <property type="evidence" value="ECO:0007669"/>
    <property type="project" value="UniProtKB-ARBA"/>
</dbReference>
<dbReference type="PANTHER" id="PTHR11455">
    <property type="entry name" value="CRYPTOCHROME"/>
    <property type="match status" value="1"/>
</dbReference>
<protein>
    <submittedName>
        <fullName evidence="8">Deoxyribodipyrimidine photo-lyase</fullName>
        <ecNumber evidence="8">4.1.99.3</ecNumber>
    </submittedName>
</protein>
<dbReference type="SUPFAM" id="SSF52425">
    <property type="entry name" value="Cryptochrome/photolyase, N-terminal domain"/>
    <property type="match status" value="1"/>
</dbReference>
<comment type="cofactor">
    <cofactor evidence="5">
        <name>FAD</name>
        <dbReference type="ChEBI" id="CHEBI:57692"/>
    </cofactor>
    <text evidence="5">Binds 1 FAD per subunit.</text>
</comment>
<evidence type="ECO:0000256" key="6">
    <source>
        <dbReference type="RuleBase" id="RU004182"/>
    </source>
</evidence>
<gene>
    <name evidence="8" type="ORF">KMW28_09770</name>
</gene>
<accession>A0AAX1N8I8</accession>
<dbReference type="EMBL" id="CP076132">
    <property type="protein sequence ID" value="QWG03841.1"/>
    <property type="molecule type" value="Genomic_DNA"/>
</dbReference>
<dbReference type="Proteomes" id="UP000678679">
    <property type="component" value="Chromosome 1"/>
</dbReference>
<dbReference type="Gene3D" id="1.10.579.10">
    <property type="entry name" value="DNA Cyclobutane Dipyrimidine Photolyase, subunit A, domain 3"/>
    <property type="match status" value="1"/>
</dbReference>
<keyword evidence="8" id="KW-0456">Lyase</keyword>
<evidence type="ECO:0000259" key="7">
    <source>
        <dbReference type="PROSITE" id="PS51645"/>
    </source>
</evidence>
<dbReference type="GO" id="GO:0003904">
    <property type="term" value="F:deoxyribodipyrimidine photo-lyase activity"/>
    <property type="evidence" value="ECO:0007669"/>
    <property type="project" value="UniProtKB-EC"/>
</dbReference>
<dbReference type="InterPro" id="IPR005101">
    <property type="entry name" value="Cryptochr/Photolyase_FAD-bd"/>
</dbReference>
<dbReference type="PROSITE" id="PS51645">
    <property type="entry name" value="PHR_CRY_ALPHA_BETA"/>
    <property type="match status" value="1"/>
</dbReference>
<dbReference type="RefSeq" id="WP_169665318.1">
    <property type="nucleotide sequence ID" value="NZ_CP076132.1"/>
</dbReference>
<dbReference type="GO" id="GO:0009416">
    <property type="term" value="P:response to light stimulus"/>
    <property type="evidence" value="ECO:0007669"/>
    <property type="project" value="TreeGrafter"/>
</dbReference>
<feature type="domain" description="Photolyase/cryptochrome alpha/beta" evidence="7">
    <location>
        <begin position="5"/>
        <end position="135"/>
    </location>
</feature>
<name>A0AAX1N8I8_9BACT</name>
<evidence type="ECO:0000313" key="9">
    <source>
        <dbReference type="Proteomes" id="UP000678679"/>
    </source>
</evidence>
<dbReference type="GO" id="GO:0003677">
    <property type="term" value="F:DNA binding"/>
    <property type="evidence" value="ECO:0007669"/>
    <property type="project" value="TreeGrafter"/>
</dbReference>
<dbReference type="PROSITE" id="PS00394">
    <property type="entry name" value="DNA_PHOTOLYASES_1_1"/>
    <property type="match status" value="1"/>
</dbReference>
<feature type="binding site" evidence="5">
    <location>
        <position position="214"/>
    </location>
    <ligand>
        <name>FAD</name>
        <dbReference type="ChEBI" id="CHEBI:57692"/>
    </ligand>
</feature>